<evidence type="ECO:0008006" key="3">
    <source>
        <dbReference type="Google" id="ProtNLM"/>
    </source>
</evidence>
<dbReference type="SUPFAM" id="SSF63825">
    <property type="entry name" value="YWTD domain"/>
    <property type="match status" value="2"/>
</dbReference>
<dbReference type="PANTHER" id="PTHR13833:SF71">
    <property type="entry name" value="NHL DOMAIN-CONTAINING PROTEIN"/>
    <property type="match status" value="1"/>
</dbReference>
<comment type="caution">
    <text evidence="1">The sequence shown here is derived from an EMBL/GenBank/DDBJ whole genome shotgun (WGS) entry which is preliminary data.</text>
</comment>
<dbReference type="SUPFAM" id="SSF63829">
    <property type="entry name" value="Calcium-dependent phosphotriesterase"/>
    <property type="match status" value="1"/>
</dbReference>
<organism evidence="1 2">
    <name type="scientific">Geoanaerobacter pelophilus</name>
    <dbReference type="NCBI Taxonomy" id="60036"/>
    <lineage>
        <taxon>Bacteria</taxon>
        <taxon>Pseudomonadati</taxon>
        <taxon>Thermodesulfobacteriota</taxon>
        <taxon>Desulfuromonadia</taxon>
        <taxon>Geobacterales</taxon>
        <taxon>Geobacteraceae</taxon>
        <taxon>Geoanaerobacter</taxon>
    </lineage>
</organism>
<dbReference type="Proteomes" id="UP000811899">
    <property type="component" value="Unassembled WGS sequence"/>
</dbReference>
<protein>
    <recommendedName>
        <fullName evidence="3">NHL repeat-containing protein</fullName>
    </recommendedName>
</protein>
<keyword evidence="2" id="KW-1185">Reference proteome</keyword>
<dbReference type="RefSeq" id="WP_214169730.1">
    <property type="nucleotide sequence ID" value="NZ_JAHCVJ010000001.1"/>
</dbReference>
<dbReference type="PANTHER" id="PTHR13833">
    <property type="match status" value="1"/>
</dbReference>
<sequence length="698" mass="69905">MNRSLIFVVVIALVSLTLLLGGCGGGSSGGGDSTKQMGGARQGVTMTLSGETAILAGISVVGSQDGTGSAARFYRPYGITSDGTNLYVADSYNHTIRRIVIATGEVTTLAGSAGAIGSIDGTGSAARFNFPEGIATDGTNLYVADTSNQTIRRIVIATGAVTTLAGSAGASGSIDGTGSAARFNVPVGITADGTNLYVADSFNNTIRKVVIATGEVTTLAGSAGASGSIDGTSSAARFNFPKGITTDGTNLYVADMSNQTVRKIVITSGEVTTLAGSAGAAGSTDGTGSAARLSYPYGITTDGTSLYVVEPSTIRQIVIASGEVTTLAGSAGARGTTDGTGSAARFYSPYGITNDGANLYVADDAAIRKVVIASGEVTTLAGSRWATGTTDGTGSAARFSGPYGITTDGTNLYVADNFTIRKVVLATAEVTTIAGAAGATGTADGTGSAARFFSPHGITTDGTGIYVADYLKNTIRKVVIATGEVTTLAGSAGATGTADGTGSAARFYRPNGITTDGTNLYVADSSNHTIRKVVIATGEVTTLAGSAGVTGSDDGTGTEARLTYPYDVTTDGINLYVADSYNNTVRKIVIATGEVTTLAGSAGATGSIDGTGSAARFYRPNGITTDGTNLYVADRSNYTIRKIVIATGEVTTLAGSAGVAGSTDGTGSSARFYVPNGITTDGTRLYVAEGNNIIRTIR</sequence>
<dbReference type="InterPro" id="IPR011042">
    <property type="entry name" value="6-blade_b-propeller_TolB-like"/>
</dbReference>
<proteinExistence type="predicted"/>
<evidence type="ECO:0000313" key="2">
    <source>
        <dbReference type="Proteomes" id="UP000811899"/>
    </source>
</evidence>
<dbReference type="Gene3D" id="2.120.10.30">
    <property type="entry name" value="TolB, C-terminal domain"/>
    <property type="match status" value="8"/>
</dbReference>
<name>A0AAW4L0D4_9BACT</name>
<evidence type="ECO:0000313" key="1">
    <source>
        <dbReference type="EMBL" id="MBT0662945.1"/>
    </source>
</evidence>
<dbReference type="AlphaFoldDB" id="A0AAW4L0D4"/>
<accession>A0AAW4L0D4</accession>
<reference evidence="1 2" key="1">
    <citation type="submission" date="2021-05" db="EMBL/GenBank/DDBJ databases">
        <title>The draft genome of Geobacter pelophilus DSM 12255.</title>
        <authorList>
            <person name="Xu Z."/>
            <person name="Masuda Y."/>
            <person name="Itoh H."/>
            <person name="Senoo K."/>
        </authorList>
    </citation>
    <scope>NUCLEOTIDE SEQUENCE [LARGE SCALE GENOMIC DNA]</scope>
    <source>
        <strain evidence="1 2">DSM 12255</strain>
    </source>
</reference>
<gene>
    <name evidence="1" type="ORF">KI809_01425</name>
</gene>
<dbReference type="EMBL" id="JAHCVJ010000001">
    <property type="protein sequence ID" value="MBT0662945.1"/>
    <property type="molecule type" value="Genomic_DNA"/>
</dbReference>
<dbReference type="PROSITE" id="PS51257">
    <property type="entry name" value="PROKAR_LIPOPROTEIN"/>
    <property type="match status" value="1"/>
</dbReference>